<dbReference type="PROSITE" id="PS51388">
    <property type="entry name" value="GED"/>
    <property type="match status" value="1"/>
</dbReference>
<dbReference type="Gene3D" id="1.20.120.1240">
    <property type="entry name" value="Dynamin, middle domain"/>
    <property type="match status" value="1"/>
</dbReference>
<dbReference type="GO" id="GO:0016020">
    <property type="term" value="C:membrane"/>
    <property type="evidence" value="ECO:0007669"/>
    <property type="project" value="TreeGrafter"/>
</dbReference>
<proteinExistence type="predicted"/>
<dbReference type="GO" id="GO:0006897">
    <property type="term" value="P:endocytosis"/>
    <property type="evidence" value="ECO:0007669"/>
    <property type="project" value="TreeGrafter"/>
</dbReference>
<protein>
    <recommendedName>
        <fullName evidence="1">GED domain-containing protein</fullName>
    </recommendedName>
</protein>
<dbReference type="AlphaFoldDB" id="A0A418FDB3"/>
<dbReference type="VEuPathDB" id="FungiDB:H257_17305"/>
<dbReference type="EMBL" id="QUTF01011604">
    <property type="protein sequence ID" value="RHZ27791.1"/>
    <property type="molecule type" value="Genomic_DNA"/>
</dbReference>
<dbReference type="GO" id="GO:0008017">
    <property type="term" value="F:microtubule binding"/>
    <property type="evidence" value="ECO:0007669"/>
    <property type="project" value="TreeGrafter"/>
</dbReference>
<organism evidence="2 3">
    <name type="scientific">Aphanomyces astaci</name>
    <name type="common">Crayfish plague agent</name>
    <dbReference type="NCBI Taxonomy" id="112090"/>
    <lineage>
        <taxon>Eukaryota</taxon>
        <taxon>Sar</taxon>
        <taxon>Stramenopiles</taxon>
        <taxon>Oomycota</taxon>
        <taxon>Saprolegniomycetes</taxon>
        <taxon>Saprolegniales</taxon>
        <taxon>Verrucalvaceae</taxon>
        <taxon>Aphanomyces</taxon>
    </lineage>
</organism>
<evidence type="ECO:0000259" key="1">
    <source>
        <dbReference type="PROSITE" id="PS51388"/>
    </source>
</evidence>
<name>A0A418FDB3_APHAT</name>
<sequence>MSSPHATRHLIDRLRAVGLDKYVQLPQVADASTVPVERVLPTVVAETYVQLAACKDKLAILGEPMSTPAVRRATFMKNVRLMLDRLEGGVSGNYNDTFFDDTENRLRARLGTAESEFQVAIDEVSIVDGTAALDMSTPEVASVGDFVEVFNGEWVMNAAGETIRDPNVKWELDQVTQVETTSNEVLTAKHFKREWRDSSEWRFPPPTFANIVRQRYVVKWKRPMRALFETYQTLLLEFVTRVTGSMKCKPKLQAHLNHVAHEMLESLSTAALVELDKLIETECDPSTLNLRLGQVLLGLRTKPLIVKLDVLSGNNDATSVSVGAMKALLKRHFTEETNSNEDLLVKELHLAIAAYMAVASKRFVDEIPKLLNTKYIQPFLSAVRNEASETSDQVLGQVLMDDVADVEQYETLSNQLKALEAANTLINAHLFPRKSKFQDKQLAVDSAIRADEAGEARAAAILYRMRLAQRANQATAVERQMVARESSAAIAAHKIQIDAQLQRAAYEQAQLLLVKQQRKAVEVALARRKKAQRQFARHFGQQTVGLMRCHARDRAQDRAVAALDLPVEHVQFAKVAEKKVDESIRAKRTERLVANQRHRVMQSMEIQAALEFQETQERHRLDDIQARVAQERKLKQLLQTEDF</sequence>
<feature type="domain" description="GED" evidence="1">
    <location>
        <begin position="345"/>
        <end position="434"/>
    </location>
</feature>
<reference evidence="2 3" key="1">
    <citation type="submission" date="2018-08" db="EMBL/GenBank/DDBJ databases">
        <title>Aphanomyces genome sequencing and annotation.</title>
        <authorList>
            <person name="Minardi D."/>
            <person name="Oidtmann B."/>
            <person name="Van Der Giezen M."/>
            <person name="Studholme D.J."/>
        </authorList>
    </citation>
    <scope>NUCLEOTIDE SEQUENCE [LARGE SCALE GENOMIC DNA]</scope>
    <source>
        <strain evidence="2 3">FDL457</strain>
    </source>
</reference>
<dbReference type="InterPro" id="IPR022812">
    <property type="entry name" value="Dynamin"/>
</dbReference>
<dbReference type="GO" id="GO:0005874">
    <property type="term" value="C:microtubule"/>
    <property type="evidence" value="ECO:0007669"/>
    <property type="project" value="TreeGrafter"/>
</dbReference>
<dbReference type="Proteomes" id="UP000286510">
    <property type="component" value="Unassembled WGS sequence"/>
</dbReference>
<dbReference type="PANTHER" id="PTHR11566:SF21">
    <property type="entry name" value="DYNAMIN RELATED PROTEIN 1, ISOFORM A"/>
    <property type="match status" value="1"/>
</dbReference>
<accession>A0A418FDB3</accession>
<evidence type="ECO:0000313" key="2">
    <source>
        <dbReference type="EMBL" id="RHZ27791.1"/>
    </source>
</evidence>
<evidence type="ECO:0000313" key="3">
    <source>
        <dbReference type="Proteomes" id="UP000286510"/>
    </source>
</evidence>
<dbReference type="GO" id="GO:0005739">
    <property type="term" value="C:mitochondrion"/>
    <property type="evidence" value="ECO:0007669"/>
    <property type="project" value="TreeGrafter"/>
</dbReference>
<dbReference type="VEuPathDB" id="FungiDB:H257_03217"/>
<dbReference type="PANTHER" id="PTHR11566">
    <property type="entry name" value="DYNAMIN"/>
    <property type="match status" value="1"/>
</dbReference>
<gene>
    <name evidence="2" type="ORF">DYB26_002887</name>
</gene>
<dbReference type="GO" id="GO:0016559">
    <property type="term" value="P:peroxisome fission"/>
    <property type="evidence" value="ECO:0007669"/>
    <property type="project" value="TreeGrafter"/>
</dbReference>
<comment type="caution">
    <text evidence="2">The sequence shown here is derived from an EMBL/GenBank/DDBJ whole genome shotgun (WGS) entry which is preliminary data.</text>
</comment>
<dbReference type="GO" id="GO:0003924">
    <property type="term" value="F:GTPase activity"/>
    <property type="evidence" value="ECO:0007669"/>
    <property type="project" value="TreeGrafter"/>
</dbReference>
<dbReference type="InterPro" id="IPR020850">
    <property type="entry name" value="GED_dom"/>
</dbReference>
<dbReference type="GO" id="GO:0048312">
    <property type="term" value="P:intracellular distribution of mitochondria"/>
    <property type="evidence" value="ECO:0007669"/>
    <property type="project" value="TreeGrafter"/>
</dbReference>
<dbReference type="GO" id="GO:0000266">
    <property type="term" value="P:mitochondrial fission"/>
    <property type="evidence" value="ECO:0007669"/>
    <property type="project" value="TreeGrafter"/>
</dbReference>